<feature type="active site" evidence="3">
    <location>
        <position position="505"/>
    </location>
</feature>
<dbReference type="NCBIfam" id="TIGR01392">
    <property type="entry name" value="homoserO_Ac_trn"/>
    <property type="match status" value="1"/>
</dbReference>
<comment type="caution">
    <text evidence="6">The sequence shown here is derived from an EMBL/GenBank/DDBJ whole genome shotgun (WGS) entry which is preliminary data.</text>
</comment>
<dbReference type="PANTHER" id="PTHR32268">
    <property type="entry name" value="HOMOSERINE O-ACETYLTRANSFERASE"/>
    <property type="match status" value="1"/>
</dbReference>
<dbReference type="HAMAP" id="MF_00296">
    <property type="entry name" value="MetX_acyltransf"/>
    <property type="match status" value="1"/>
</dbReference>
<keyword evidence="2" id="KW-0808">Transferase</keyword>
<feature type="domain" description="AB hydrolase-1" evidence="5">
    <location>
        <begin position="113"/>
        <end position="297"/>
    </location>
</feature>
<accession>A0A8H6ESY0</accession>
<feature type="region of interest" description="Disordered" evidence="4">
    <location>
        <begin position="292"/>
        <end position="406"/>
    </location>
</feature>
<reference evidence="6 7" key="1">
    <citation type="journal article" date="2020" name="Appl. Microbiol. Biotechnol.">
        <title>Targeted gene deletion in Brettanomyces bruxellensis with an expression-free CRISPR-Cas9 system.</title>
        <authorList>
            <person name="Varela C."/>
            <person name="Bartel C."/>
            <person name="Onetto C."/>
            <person name="Borneman A."/>
        </authorList>
    </citation>
    <scope>NUCLEOTIDE SEQUENCE [LARGE SCALE GENOMIC DNA]</scope>
    <source>
        <strain evidence="6 7">AWRI1613</strain>
    </source>
</reference>
<feature type="compositionally biased region" description="Basic and acidic residues" evidence="4">
    <location>
        <begin position="333"/>
        <end position="356"/>
    </location>
</feature>
<comment type="similarity">
    <text evidence="1">Belongs to the AB hydrolase superfamily. MetX family.</text>
</comment>
<feature type="compositionally biased region" description="Polar residues" evidence="4">
    <location>
        <begin position="358"/>
        <end position="390"/>
    </location>
</feature>
<sequence length="563" mass="62694">MAFVDKRTTKHVQQAEAKIKKGFADKIGEACRGLNSKKTLESIQKHRSKNTGESDMAYKEVNLEEENPFSKLVTGQTIVEIPRFELECGEVITKVPVAYKTWGKLNKEGSNCMIITHALTGSADVSDWWGPLLGKGKAFDPSKFFIICLNSLGSPYGSASPVTTDWEYGGRYGPEFPLCTIRDDVRIHKLVLDSLGVKKVPICIGGSMGGMLALEWMFVDDGKYVENVVALATSAKHSAWCISWGEAQRQCIYSDPKYNDGYYLLDDPPINGLGAARMAALLTYRSRNSFESRFGRQAPTERQKAKSLGNSRQETVESDESAIDDQSAGSSLVREENWKVHNDGSARKKSFEEYHSRAPSTDTVNVISAQQNDTLGTSPALGTNKTSPTASSRSSRSSSVSGRRHRMPRHYFSAQSYLRYQANKFVGRFDANCYISITRKLDTHDVGRDRPQYDNDAAKALESRKQPTMVIGISSDALFTLSEQIFIAKHLQNSTIHKINSNEGHDAFLLEFKEINGLILDFENKHLKNIMQAEGNNEEWDDANINDGKKESVFGEAEDVASW</sequence>
<feature type="active site" description="Nucleophile" evidence="3">
    <location>
        <position position="207"/>
    </location>
</feature>
<evidence type="ECO:0000313" key="6">
    <source>
        <dbReference type="EMBL" id="KAF6009111.1"/>
    </source>
</evidence>
<protein>
    <recommendedName>
        <fullName evidence="5">AB hydrolase-1 domain-containing protein</fullName>
    </recommendedName>
</protein>
<proteinExistence type="inferred from homology"/>
<dbReference type="Proteomes" id="UP000568158">
    <property type="component" value="Unassembled WGS sequence"/>
</dbReference>
<name>A0A8H6ESY0_DEKBR</name>
<dbReference type="PANTHER" id="PTHR32268:SF11">
    <property type="entry name" value="HOMOSERINE O-ACETYLTRANSFERASE"/>
    <property type="match status" value="1"/>
</dbReference>
<dbReference type="GO" id="GO:0009092">
    <property type="term" value="P:homoserine metabolic process"/>
    <property type="evidence" value="ECO:0007669"/>
    <property type="project" value="TreeGrafter"/>
</dbReference>
<feature type="active site" evidence="3">
    <location>
        <position position="476"/>
    </location>
</feature>
<dbReference type="AlphaFoldDB" id="A0A8H6ESY0"/>
<feature type="compositionally biased region" description="Basic and acidic residues" evidence="4">
    <location>
        <begin position="292"/>
        <end position="304"/>
    </location>
</feature>
<organism evidence="6 7">
    <name type="scientific">Dekkera bruxellensis</name>
    <name type="common">Brettanomyces custersii</name>
    <dbReference type="NCBI Taxonomy" id="5007"/>
    <lineage>
        <taxon>Eukaryota</taxon>
        <taxon>Fungi</taxon>
        <taxon>Dikarya</taxon>
        <taxon>Ascomycota</taxon>
        <taxon>Saccharomycotina</taxon>
        <taxon>Pichiomycetes</taxon>
        <taxon>Pichiales</taxon>
        <taxon>Pichiaceae</taxon>
        <taxon>Brettanomyces</taxon>
    </lineage>
</organism>
<dbReference type="InterPro" id="IPR008220">
    <property type="entry name" value="HAT_MetX-like"/>
</dbReference>
<dbReference type="EMBL" id="JABCYN010000031">
    <property type="protein sequence ID" value="KAF6009111.1"/>
    <property type="molecule type" value="Genomic_DNA"/>
</dbReference>
<dbReference type="Pfam" id="PF00561">
    <property type="entry name" value="Abhydrolase_1"/>
    <property type="match status" value="1"/>
</dbReference>
<dbReference type="Gene3D" id="3.40.50.1820">
    <property type="entry name" value="alpha/beta hydrolase"/>
    <property type="match status" value="1"/>
</dbReference>
<evidence type="ECO:0000256" key="4">
    <source>
        <dbReference type="SAM" id="MobiDB-lite"/>
    </source>
</evidence>
<evidence type="ECO:0000256" key="2">
    <source>
        <dbReference type="ARBA" id="ARBA00022679"/>
    </source>
</evidence>
<evidence type="ECO:0000256" key="1">
    <source>
        <dbReference type="ARBA" id="ARBA00006886"/>
    </source>
</evidence>
<dbReference type="InterPro" id="IPR029058">
    <property type="entry name" value="AB_hydrolase_fold"/>
</dbReference>
<evidence type="ECO:0000256" key="3">
    <source>
        <dbReference type="PIRSR" id="PIRSR000443-1"/>
    </source>
</evidence>
<dbReference type="GO" id="GO:0004414">
    <property type="term" value="F:homoserine O-acetyltransferase activity"/>
    <property type="evidence" value="ECO:0007669"/>
    <property type="project" value="TreeGrafter"/>
</dbReference>
<evidence type="ECO:0000313" key="7">
    <source>
        <dbReference type="Proteomes" id="UP000568158"/>
    </source>
</evidence>
<dbReference type="SUPFAM" id="SSF53474">
    <property type="entry name" value="alpha/beta-Hydrolases"/>
    <property type="match status" value="1"/>
</dbReference>
<dbReference type="PIRSF" id="PIRSF000443">
    <property type="entry name" value="Homoser_Ac_trans"/>
    <property type="match status" value="1"/>
</dbReference>
<evidence type="ECO:0000259" key="5">
    <source>
        <dbReference type="Pfam" id="PF00561"/>
    </source>
</evidence>
<dbReference type="GO" id="GO:0009086">
    <property type="term" value="P:methionine biosynthetic process"/>
    <property type="evidence" value="ECO:0007669"/>
    <property type="project" value="TreeGrafter"/>
</dbReference>
<dbReference type="InterPro" id="IPR000073">
    <property type="entry name" value="AB_hydrolase_1"/>
</dbReference>
<feature type="compositionally biased region" description="Low complexity" evidence="4">
    <location>
        <begin position="391"/>
        <end position="401"/>
    </location>
</feature>
<gene>
    <name evidence="6" type="ORF">HII12_003686</name>
</gene>